<reference evidence="1 2" key="1">
    <citation type="submission" date="2018-10" db="EMBL/GenBank/DDBJ databases">
        <authorList>
            <person name="Li J."/>
        </authorList>
    </citation>
    <scope>NUCLEOTIDE SEQUENCE [LARGE SCALE GENOMIC DNA]</scope>
    <source>
        <strain evidence="1 2">CCTCC AB209002</strain>
    </source>
</reference>
<name>A0A3L6ZX44_9MICO</name>
<dbReference type="InterPro" id="IPR002763">
    <property type="entry name" value="DUF72"/>
</dbReference>
<dbReference type="AlphaFoldDB" id="A0A3L6ZX44"/>
<dbReference type="PANTHER" id="PTHR30348">
    <property type="entry name" value="UNCHARACTERIZED PROTEIN YECE"/>
    <property type="match status" value="1"/>
</dbReference>
<dbReference type="PANTHER" id="PTHR30348:SF4">
    <property type="entry name" value="DUF72 DOMAIN-CONTAINING PROTEIN"/>
    <property type="match status" value="1"/>
</dbReference>
<gene>
    <name evidence="1" type="ORF">D9V29_04180</name>
</gene>
<organism evidence="1 2">
    <name type="scientific">Mycetocola manganoxydans</name>
    <dbReference type="NCBI Taxonomy" id="699879"/>
    <lineage>
        <taxon>Bacteria</taxon>
        <taxon>Bacillati</taxon>
        <taxon>Actinomycetota</taxon>
        <taxon>Actinomycetes</taxon>
        <taxon>Micrococcales</taxon>
        <taxon>Microbacteriaceae</taxon>
        <taxon>Mycetocola</taxon>
    </lineage>
</organism>
<dbReference type="Gene3D" id="3.20.20.410">
    <property type="entry name" value="Protein of unknown function UPF0759"/>
    <property type="match status" value="1"/>
</dbReference>
<protein>
    <submittedName>
        <fullName evidence="1">DUF72 domain-containing protein</fullName>
    </submittedName>
</protein>
<comment type="caution">
    <text evidence="1">The sequence shown here is derived from an EMBL/GenBank/DDBJ whole genome shotgun (WGS) entry which is preliminary data.</text>
</comment>
<dbReference type="Proteomes" id="UP000270299">
    <property type="component" value="Unassembled WGS sequence"/>
</dbReference>
<dbReference type="OrthoDB" id="9780310at2"/>
<evidence type="ECO:0000313" key="1">
    <source>
        <dbReference type="EMBL" id="RLP72358.1"/>
    </source>
</evidence>
<accession>A0A3L6ZX44</accession>
<proteinExistence type="predicted"/>
<dbReference type="RefSeq" id="WP_121672079.1">
    <property type="nucleotide sequence ID" value="NZ_BMXM01000001.1"/>
</dbReference>
<dbReference type="InterPro" id="IPR036520">
    <property type="entry name" value="UPF0759_sf"/>
</dbReference>
<keyword evidence="2" id="KW-1185">Reference proteome</keyword>
<dbReference type="Pfam" id="PF01904">
    <property type="entry name" value="DUF72"/>
    <property type="match status" value="1"/>
</dbReference>
<dbReference type="EMBL" id="RCUV01000005">
    <property type="protein sequence ID" value="RLP72358.1"/>
    <property type="molecule type" value="Genomic_DNA"/>
</dbReference>
<sequence>MATAFVGISGWRYKPWRGVFYPKGLVQRNELAFVAERLNSVEINGSFYSLQTPASYQRWAAEVPEDFVFAVKGGRYLSHILRLRNIETALPNFFASGLLALGPKLGPILWQLPPNFVFDAALVRSFLEALPRTTAAAVEIARGHDERLDGRSWLQTDEDRPLRHAVEVRHPSFECEEFIELMAEQDAGIVVADSAGHFPQMFDVTSDFVYVRLHGAQELYVSGYPEELLQQWANRVDGWLTGATTPDGRPRDVYVYCDNDVKVRAPYDAMRLRELLAERR</sequence>
<evidence type="ECO:0000313" key="2">
    <source>
        <dbReference type="Proteomes" id="UP000270299"/>
    </source>
</evidence>
<dbReference type="SUPFAM" id="SSF117396">
    <property type="entry name" value="TM1631-like"/>
    <property type="match status" value="1"/>
</dbReference>